<dbReference type="InterPro" id="IPR029063">
    <property type="entry name" value="SAM-dependent_MTases_sf"/>
</dbReference>
<protein>
    <recommendedName>
        <fullName evidence="1">Methyltransferase type 11 domain-containing protein</fullName>
    </recommendedName>
</protein>
<dbReference type="EMBL" id="MEVF01000049">
    <property type="protein sequence ID" value="OGC48095.1"/>
    <property type="molecule type" value="Genomic_DNA"/>
</dbReference>
<dbReference type="Pfam" id="PF08241">
    <property type="entry name" value="Methyltransf_11"/>
    <property type="match status" value="1"/>
</dbReference>
<proteinExistence type="predicted"/>
<evidence type="ECO:0000313" key="3">
    <source>
        <dbReference type="Proteomes" id="UP000177458"/>
    </source>
</evidence>
<dbReference type="GO" id="GO:0008757">
    <property type="term" value="F:S-adenosylmethionine-dependent methyltransferase activity"/>
    <property type="evidence" value="ECO:0007669"/>
    <property type="project" value="InterPro"/>
</dbReference>
<dbReference type="SUPFAM" id="SSF53335">
    <property type="entry name" value="S-adenosyl-L-methionine-dependent methyltransferases"/>
    <property type="match status" value="1"/>
</dbReference>
<name>A0A1F4UT22_UNCKA</name>
<evidence type="ECO:0000259" key="1">
    <source>
        <dbReference type="Pfam" id="PF08241"/>
    </source>
</evidence>
<dbReference type="AlphaFoldDB" id="A0A1F4UT22"/>
<organism evidence="2 3">
    <name type="scientific">candidate division WWE3 bacterium RIFCSPLOWO2_01_FULL_37_15</name>
    <dbReference type="NCBI Taxonomy" id="1802622"/>
    <lineage>
        <taxon>Bacteria</taxon>
        <taxon>Katanobacteria</taxon>
    </lineage>
</organism>
<dbReference type="InterPro" id="IPR013216">
    <property type="entry name" value="Methyltransf_11"/>
</dbReference>
<dbReference type="PANTHER" id="PTHR43861">
    <property type="entry name" value="TRANS-ACONITATE 2-METHYLTRANSFERASE-RELATED"/>
    <property type="match status" value="1"/>
</dbReference>
<dbReference type="CDD" id="cd02440">
    <property type="entry name" value="AdoMet_MTases"/>
    <property type="match status" value="1"/>
</dbReference>
<feature type="domain" description="Methyltransferase type 11" evidence="1">
    <location>
        <begin position="53"/>
        <end position="151"/>
    </location>
</feature>
<accession>A0A1F4UT22</accession>
<dbReference type="Gene3D" id="3.40.50.150">
    <property type="entry name" value="Vaccinia Virus protein VP39"/>
    <property type="match status" value="1"/>
</dbReference>
<reference evidence="2 3" key="1">
    <citation type="journal article" date="2016" name="Nat. Commun.">
        <title>Thousands of microbial genomes shed light on interconnected biogeochemical processes in an aquifer system.</title>
        <authorList>
            <person name="Anantharaman K."/>
            <person name="Brown C.T."/>
            <person name="Hug L.A."/>
            <person name="Sharon I."/>
            <person name="Castelle C.J."/>
            <person name="Probst A.J."/>
            <person name="Thomas B.C."/>
            <person name="Singh A."/>
            <person name="Wilkins M.J."/>
            <person name="Karaoz U."/>
            <person name="Brodie E.L."/>
            <person name="Williams K.H."/>
            <person name="Hubbard S.S."/>
            <person name="Banfield J.F."/>
        </authorList>
    </citation>
    <scope>NUCLEOTIDE SEQUENCE [LARGE SCALE GENOMIC DNA]</scope>
</reference>
<sequence length="235" mass="27566">MNFDRFSKSYREIHTENIKISGAPSEYYAEFKAHNINEFVLNHFVNRNTVKLLDFGCGDGLVSSFLSQLNRNYKISCIDPSAESINEAIRNYQNKKNLEFRVQGKDKIPYNDSEFDVVFAINVFHHIEENELLMWTKEIIRVLKTDGYIIVIEHNPSNPLTRYFVKTCVFDDDAILISANQLINKLNNLGIKKYNLVYQLFLPRWKILRNFLFLEKLFKNVPIGGQYMYIGENSK</sequence>
<dbReference type="Proteomes" id="UP000177458">
    <property type="component" value="Unassembled WGS sequence"/>
</dbReference>
<evidence type="ECO:0000313" key="2">
    <source>
        <dbReference type="EMBL" id="OGC48095.1"/>
    </source>
</evidence>
<comment type="caution">
    <text evidence="2">The sequence shown here is derived from an EMBL/GenBank/DDBJ whole genome shotgun (WGS) entry which is preliminary data.</text>
</comment>
<gene>
    <name evidence="2" type="ORF">A3A69_01565</name>
</gene>